<evidence type="ECO:0000313" key="2">
    <source>
        <dbReference type="Proteomes" id="UP000214720"/>
    </source>
</evidence>
<gene>
    <name evidence="1" type="ORF">BSU04_27765</name>
</gene>
<proteinExistence type="predicted"/>
<organism evidence="1 2">
    <name type="scientific">Caballeronia sordidicola</name>
    <name type="common">Burkholderia sordidicola</name>
    <dbReference type="NCBI Taxonomy" id="196367"/>
    <lineage>
        <taxon>Bacteria</taxon>
        <taxon>Pseudomonadati</taxon>
        <taxon>Pseudomonadota</taxon>
        <taxon>Betaproteobacteria</taxon>
        <taxon>Burkholderiales</taxon>
        <taxon>Burkholderiaceae</taxon>
        <taxon>Caballeronia</taxon>
    </lineage>
</organism>
<name>A0A226WVM3_CABSO</name>
<comment type="caution">
    <text evidence="1">The sequence shown here is derived from an EMBL/GenBank/DDBJ whole genome shotgun (WGS) entry which is preliminary data.</text>
</comment>
<dbReference type="AlphaFoldDB" id="A0A226WVM3"/>
<sequence>MSHQAQRDLERQGRVRGIEERVSVEQIFVERLNPLTLARRFTVATQIRGNQFNACRVQAQREVKES</sequence>
<evidence type="ECO:0000313" key="1">
    <source>
        <dbReference type="EMBL" id="OXC75246.1"/>
    </source>
</evidence>
<dbReference type="Proteomes" id="UP000214720">
    <property type="component" value="Unassembled WGS sequence"/>
</dbReference>
<accession>A0A226WVM3</accession>
<reference evidence="2" key="1">
    <citation type="submission" date="2017-01" db="EMBL/GenBank/DDBJ databases">
        <title>Genome Analysis of Deinococcus marmoris KOPRI26562.</title>
        <authorList>
            <person name="Kim J.H."/>
            <person name="Oh H.-M."/>
        </authorList>
    </citation>
    <scope>NUCLEOTIDE SEQUENCE [LARGE SCALE GENOMIC DNA]</scope>
    <source>
        <strain evidence="2">PAMC 26633</strain>
    </source>
</reference>
<protein>
    <submittedName>
        <fullName evidence="1">Uncharacterized protein</fullName>
    </submittedName>
</protein>
<dbReference type="EMBL" id="MTHB01000185">
    <property type="protein sequence ID" value="OXC75246.1"/>
    <property type="molecule type" value="Genomic_DNA"/>
</dbReference>